<dbReference type="Pfam" id="PF23536">
    <property type="entry name" value="TraK_C"/>
    <property type="match status" value="1"/>
</dbReference>
<dbReference type="Pfam" id="PF06586">
    <property type="entry name" value="TraK_N"/>
    <property type="match status" value="1"/>
</dbReference>
<keyword evidence="1" id="KW-0732">Signal</keyword>
<comment type="caution">
    <text evidence="4">The sequence shown here is derived from an EMBL/GenBank/DDBJ whole genome shotgun (WGS) entry which is preliminary data.</text>
</comment>
<dbReference type="NCBIfam" id="TIGR02756">
    <property type="entry name" value="TraK_Ftype"/>
    <property type="match status" value="1"/>
</dbReference>
<evidence type="ECO:0000256" key="1">
    <source>
        <dbReference type="SAM" id="SignalP"/>
    </source>
</evidence>
<evidence type="ECO:0000259" key="3">
    <source>
        <dbReference type="Pfam" id="PF23536"/>
    </source>
</evidence>
<organism evidence="4">
    <name type="scientific">Salmonella oranienberg</name>
    <dbReference type="NCBI Taxonomy" id="28147"/>
    <lineage>
        <taxon>Bacteria</taxon>
        <taxon>Pseudomonadati</taxon>
        <taxon>Pseudomonadota</taxon>
        <taxon>Gammaproteobacteria</taxon>
        <taxon>Enterobacterales</taxon>
        <taxon>Enterobacteriaceae</taxon>
        <taxon>Salmonella</taxon>
    </lineage>
</organism>
<gene>
    <name evidence="4" type="primary">traK</name>
    <name evidence="4" type="ORF">DUR78_19950</name>
</gene>
<feature type="chain" id="PRO_5025028657" evidence="1">
    <location>
        <begin position="24"/>
        <end position="254"/>
    </location>
</feature>
<dbReference type="InterPro" id="IPR014126">
    <property type="entry name" value="TraK_Ftype"/>
</dbReference>
<reference evidence="4" key="1">
    <citation type="submission" date="2018-07" db="EMBL/GenBank/DDBJ databases">
        <authorList>
            <person name="Ashton P.M."/>
            <person name="Dallman T."/>
            <person name="Nair S."/>
            <person name="De Pinna E."/>
            <person name="Peters T."/>
            <person name="Grant K."/>
        </authorList>
    </citation>
    <scope>NUCLEOTIDE SEQUENCE</scope>
    <source>
        <strain evidence="4">516939</strain>
    </source>
</reference>
<dbReference type="InterPro" id="IPR055397">
    <property type="entry name" value="TraK_C"/>
</dbReference>
<evidence type="ECO:0000259" key="2">
    <source>
        <dbReference type="Pfam" id="PF06586"/>
    </source>
</evidence>
<protein>
    <submittedName>
        <fullName evidence="4">Type-F conjugative transfer system secretin TraK</fullName>
    </submittedName>
</protein>
<proteinExistence type="predicted"/>
<accession>A0A5W8FS83</accession>
<feature type="domain" description="TraK C-terminal" evidence="3">
    <location>
        <begin position="137"/>
        <end position="244"/>
    </location>
</feature>
<dbReference type="EMBL" id="AAHMZU010000021">
    <property type="protein sequence ID" value="EBY0600939.1"/>
    <property type="molecule type" value="Genomic_DNA"/>
</dbReference>
<dbReference type="NCBIfam" id="NF010296">
    <property type="entry name" value="PRK13736.1"/>
    <property type="match status" value="1"/>
</dbReference>
<evidence type="ECO:0000313" key="4">
    <source>
        <dbReference type="EMBL" id="EBY0600939.1"/>
    </source>
</evidence>
<dbReference type="AlphaFoldDB" id="A0A5W8FS83"/>
<feature type="signal peptide" evidence="1">
    <location>
        <begin position="1"/>
        <end position="23"/>
    </location>
</feature>
<sequence length="254" mass="26884">MKKTRRINAIALLLGMACSPVMAATDGRVVQPVKVPVSADVQASVALSNTQPNMVVVPGDRIVAVDSAQGMFLNSNDYGLTGQANGGVILMTEKTTPFTFYVRTAGGLTVSLVAHPQARNGRVIHLMSDQPVSHPAATEWERSHPYVSTLVKLQKALMKGQVPAGYAASPVVQAPAFSLPSGLSARAEAMWSGGGLRVYRYRLENRSSVPLTVPERLFAVQGVRSVVVDPWAETLLPAATAAVWITVSQPAGGQ</sequence>
<feature type="domain" description="TraK N-terminal" evidence="2">
    <location>
        <begin position="38"/>
        <end position="130"/>
    </location>
</feature>
<name>A0A5W8FS83_SALON</name>
<dbReference type="PROSITE" id="PS51257">
    <property type="entry name" value="PROKAR_LIPOPROTEIN"/>
    <property type="match status" value="1"/>
</dbReference>
<dbReference type="InterPro" id="IPR010563">
    <property type="entry name" value="TraK_N"/>
</dbReference>